<proteinExistence type="predicted"/>
<gene>
    <name evidence="6" type="ORF">HO133_009025</name>
</gene>
<comment type="caution">
    <text evidence="6">The sequence shown here is derived from an EMBL/GenBank/DDBJ whole genome shotgun (WGS) entry which is preliminary data.</text>
</comment>
<feature type="transmembrane region" description="Helical" evidence="5">
    <location>
        <begin position="148"/>
        <end position="170"/>
    </location>
</feature>
<dbReference type="PANTHER" id="PTHR42718">
    <property type="entry name" value="MAJOR FACILITATOR SUPERFAMILY MULTIDRUG TRANSPORTER MFSC"/>
    <property type="match status" value="1"/>
</dbReference>
<feature type="transmembrane region" description="Helical" evidence="5">
    <location>
        <begin position="12"/>
        <end position="32"/>
    </location>
</feature>
<dbReference type="Proteomes" id="UP000593566">
    <property type="component" value="Unassembled WGS sequence"/>
</dbReference>
<keyword evidence="2 5" id="KW-0812">Transmembrane</keyword>
<evidence type="ECO:0000256" key="4">
    <source>
        <dbReference type="ARBA" id="ARBA00023136"/>
    </source>
</evidence>
<feature type="transmembrane region" description="Helical" evidence="5">
    <location>
        <begin position="53"/>
        <end position="74"/>
    </location>
</feature>
<keyword evidence="3 5" id="KW-1133">Transmembrane helix</keyword>
<evidence type="ECO:0000256" key="3">
    <source>
        <dbReference type="ARBA" id="ARBA00022989"/>
    </source>
</evidence>
<feature type="transmembrane region" description="Helical" evidence="5">
    <location>
        <begin position="94"/>
        <end position="110"/>
    </location>
</feature>
<feature type="transmembrane region" description="Helical" evidence="5">
    <location>
        <begin position="191"/>
        <end position="211"/>
    </location>
</feature>
<evidence type="ECO:0000313" key="7">
    <source>
        <dbReference type="Proteomes" id="UP000593566"/>
    </source>
</evidence>
<evidence type="ECO:0000256" key="2">
    <source>
        <dbReference type="ARBA" id="ARBA00022692"/>
    </source>
</evidence>
<reference evidence="6 7" key="1">
    <citation type="journal article" date="2020" name="Genomics">
        <title>Complete, high-quality genomes from long-read metagenomic sequencing of two wolf lichen thalli reveals enigmatic genome architecture.</title>
        <authorList>
            <person name="McKenzie S.K."/>
            <person name="Walston R.F."/>
            <person name="Allen J.L."/>
        </authorList>
    </citation>
    <scope>NUCLEOTIDE SEQUENCE [LARGE SCALE GENOMIC DNA]</scope>
    <source>
        <strain evidence="6">WasteWater1</strain>
    </source>
</reference>
<dbReference type="Pfam" id="PF07690">
    <property type="entry name" value="MFS_1"/>
    <property type="match status" value="1"/>
</dbReference>
<dbReference type="GO" id="GO:0022857">
    <property type="term" value="F:transmembrane transporter activity"/>
    <property type="evidence" value="ECO:0007669"/>
    <property type="project" value="InterPro"/>
</dbReference>
<organism evidence="6 7">
    <name type="scientific">Letharia lupina</name>
    <dbReference type="NCBI Taxonomy" id="560253"/>
    <lineage>
        <taxon>Eukaryota</taxon>
        <taxon>Fungi</taxon>
        <taxon>Dikarya</taxon>
        <taxon>Ascomycota</taxon>
        <taxon>Pezizomycotina</taxon>
        <taxon>Lecanoromycetes</taxon>
        <taxon>OSLEUM clade</taxon>
        <taxon>Lecanoromycetidae</taxon>
        <taxon>Lecanorales</taxon>
        <taxon>Lecanorineae</taxon>
        <taxon>Parmeliaceae</taxon>
        <taxon>Letharia</taxon>
    </lineage>
</organism>
<keyword evidence="4 5" id="KW-0472">Membrane</keyword>
<evidence type="ECO:0000256" key="1">
    <source>
        <dbReference type="ARBA" id="ARBA00004141"/>
    </source>
</evidence>
<keyword evidence="7" id="KW-1185">Reference proteome</keyword>
<evidence type="ECO:0000313" key="6">
    <source>
        <dbReference type="EMBL" id="KAF6226159.1"/>
    </source>
</evidence>
<dbReference type="InterPro" id="IPR036259">
    <property type="entry name" value="MFS_trans_sf"/>
</dbReference>
<feature type="transmembrane region" description="Helical" evidence="5">
    <location>
        <begin position="117"/>
        <end position="136"/>
    </location>
</feature>
<name>A0A8H6FFP4_9LECA</name>
<comment type="subcellular location">
    <subcellularLocation>
        <location evidence="1">Membrane</location>
        <topology evidence="1">Multi-pass membrane protein</topology>
    </subcellularLocation>
</comment>
<protein>
    <submittedName>
        <fullName evidence="6">Uncharacterized protein</fullName>
    </submittedName>
</protein>
<dbReference type="Gene3D" id="1.20.1720.10">
    <property type="entry name" value="Multidrug resistance protein D"/>
    <property type="match status" value="1"/>
</dbReference>
<dbReference type="GeneID" id="59337420"/>
<dbReference type="PANTHER" id="PTHR42718:SF10">
    <property type="entry name" value="TRANSPORTER, PUTATIVE (AFU_ORTHOLOGUE AFUA_8G06760)-RELATED"/>
    <property type="match status" value="1"/>
</dbReference>
<accession>A0A8H6FFP4</accession>
<dbReference type="InterPro" id="IPR011701">
    <property type="entry name" value="MFS"/>
</dbReference>
<dbReference type="SUPFAM" id="SSF103473">
    <property type="entry name" value="MFS general substrate transporter"/>
    <property type="match status" value="1"/>
</dbReference>
<dbReference type="AlphaFoldDB" id="A0A8H6FFP4"/>
<evidence type="ECO:0000256" key="5">
    <source>
        <dbReference type="SAM" id="Phobius"/>
    </source>
</evidence>
<feature type="transmembrane region" description="Helical" evidence="5">
    <location>
        <begin position="231"/>
        <end position="252"/>
    </location>
</feature>
<dbReference type="EMBL" id="JACCJB010000006">
    <property type="protein sequence ID" value="KAF6226159.1"/>
    <property type="molecule type" value="Genomic_DNA"/>
</dbReference>
<dbReference type="RefSeq" id="XP_037154712.1">
    <property type="nucleotide sequence ID" value="XM_037299886.1"/>
</dbReference>
<sequence length="263" mass="28148">MITASYSRLGEAQNIALLTLSLLLVPAFAYWMHRQERLGKPAIIPNSLWKNTAFTTACVAVFFTWAVFNAFQYFSTLFFQRVQSLSALQTSLRFLPMVVVAAVTDIITGIPESKVHVRLLVSVTSAISLTSSIFMAPISPDSPYWTDAFFAMLLSAINPDTLFTVSNLLIASAYPSNNGLAGGVFNVFAQLGNLTGLAVTAAVAASVSAHLEGVGAGVVYGGGVFFEGYKATVWICAASSMVLVTGMTWWGLRSGGKFGRKSD</sequence>
<dbReference type="GO" id="GO:0016020">
    <property type="term" value="C:membrane"/>
    <property type="evidence" value="ECO:0007669"/>
    <property type="project" value="UniProtKB-SubCell"/>
</dbReference>